<feature type="non-terminal residue" evidence="2">
    <location>
        <position position="1"/>
    </location>
</feature>
<dbReference type="CDD" id="cd04902">
    <property type="entry name" value="ACT_3PGDH-xct"/>
    <property type="match status" value="1"/>
</dbReference>
<dbReference type="PROSITE" id="PS51671">
    <property type="entry name" value="ACT"/>
    <property type="match status" value="1"/>
</dbReference>
<accession>X1QRM8</accession>
<gene>
    <name evidence="2" type="ORF">S06H3_63056</name>
</gene>
<proteinExistence type="predicted"/>
<dbReference type="SUPFAM" id="SSF55021">
    <property type="entry name" value="ACT-like"/>
    <property type="match status" value="1"/>
</dbReference>
<dbReference type="InterPro" id="IPR002912">
    <property type="entry name" value="ACT_dom"/>
</dbReference>
<feature type="domain" description="ACT" evidence="1">
    <location>
        <begin position="11"/>
        <end position="83"/>
    </location>
</feature>
<name>X1QRM8_9ZZZZ</name>
<evidence type="ECO:0000259" key="1">
    <source>
        <dbReference type="PROSITE" id="PS51671"/>
    </source>
</evidence>
<dbReference type="Pfam" id="PF01842">
    <property type="entry name" value="ACT"/>
    <property type="match status" value="1"/>
</dbReference>
<comment type="caution">
    <text evidence="2">The sequence shown here is derived from an EMBL/GenBank/DDBJ whole genome shotgun (WGS) entry which is preliminary data.</text>
</comment>
<dbReference type="Gene3D" id="3.30.70.260">
    <property type="match status" value="1"/>
</dbReference>
<organism evidence="2">
    <name type="scientific">marine sediment metagenome</name>
    <dbReference type="NCBI Taxonomy" id="412755"/>
    <lineage>
        <taxon>unclassified sequences</taxon>
        <taxon>metagenomes</taxon>
        <taxon>ecological metagenomes</taxon>
    </lineage>
</organism>
<dbReference type="FunFam" id="3.30.70.260:FF:000008">
    <property type="entry name" value="D-3-phosphoglycerate dehydrogenase, chloroplastic"/>
    <property type="match status" value="1"/>
</dbReference>
<evidence type="ECO:0000313" key="2">
    <source>
        <dbReference type="EMBL" id="GAI53580.1"/>
    </source>
</evidence>
<sequence length="83" mass="9054">YRIEAHPAGYMLIIKNRDLPGIVGEIGTILGENKINIAGMTFGRERPGGQAVSVLNVDSPIPQGVLKKIRNSKNIFEAKLIKL</sequence>
<dbReference type="AlphaFoldDB" id="X1QRM8"/>
<dbReference type="InterPro" id="IPR045865">
    <property type="entry name" value="ACT-like_dom_sf"/>
</dbReference>
<protein>
    <recommendedName>
        <fullName evidence="1">ACT domain-containing protein</fullName>
    </recommendedName>
</protein>
<reference evidence="2" key="1">
    <citation type="journal article" date="2014" name="Front. Microbiol.">
        <title>High frequency of phylogenetically diverse reductive dehalogenase-homologous genes in deep subseafloor sedimentary metagenomes.</title>
        <authorList>
            <person name="Kawai M."/>
            <person name="Futagami T."/>
            <person name="Toyoda A."/>
            <person name="Takaki Y."/>
            <person name="Nishi S."/>
            <person name="Hori S."/>
            <person name="Arai W."/>
            <person name="Tsubouchi T."/>
            <person name="Morono Y."/>
            <person name="Uchiyama I."/>
            <person name="Ito T."/>
            <person name="Fujiyama A."/>
            <person name="Inagaki F."/>
            <person name="Takami H."/>
        </authorList>
    </citation>
    <scope>NUCLEOTIDE SEQUENCE</scope>
    <source>
        <strain evidence="2">Expedition CK06-06</strain>
    </source>
</reference>
<dbReference type="EMBL" id="BARV01041740">
    <property type="protein sequence ID" value="GAI53580.1"/>
    <property type="molecule type" value="Genomic_DNA"/>
</dbReference>